<dbReference type="AntiFam" id="ANF00261">
    <property type="entry name" value="Protein of unknown function (DUF1534)"/>
</dbReference>
<name>A0A8T8C2V6_PSEYM</name>
<reference evidence="1 2" key="1">
    <citation type="journal article" date="2011" name="PLoS Pathog.">
        <title>Dynamic evolution of pathogenicity revealed by sequencing and comparative genomics of 19 Pseudomonas syringae isolates.</title>
        <authorList>
            <person name="Baltrus D.A."/>
            <person name="Nishimura M.T."/>
            <person name="Romanchuk A."/>
            <person name="Chang J.H."/>
            <person name="Mukhtar M.S."/>
            <person name="Cherkis K."/>
            <person name="Roach J."/>
            <person name="Grant S.R."/>
            <person name="Jones C.D."/>
            <person name="Dangl J.L."/>
        </authorList>
    </citation>
    <scope>NUCLEOTIDE SEQUENCE [LARGE SCALE GENOMIC DNA]</scope>
    <source>
        <strain evidence="1 2">ES4326</strain>
    </source>
</reference>
<sequence length="88" mass="9782">MCPSLSHLACHTRLSVRSQHSASQEDAERLERHDDAERRTIIVSGTACRGAFARQLRLSFLTLQRRNAVLDAPRPIFAVVLALAEPCS</sequence>
<evidence type="ECO:0000313" key="2">
    <source>
        <dbReference type="Proteomes" id="UP000003811"/>
    </source>
</evidence>
<accession>A0A8T8C2V6</accession>
<dbReference type="AlphaFoldDB" id="A0A8T8C2V6"/>
<organism evidence="1 2">
    <name type="scientific">Pseudomonas syringae pv. maculicola str. ES4326</name>
    <dbReference type="NCBI Taxonomy" id="629265"/>
    <lineage>
        <taxon>Bacteria</taxon>
        <taxon>Pseudomonadati</taxon>
        <taxon>Pseudomonadota</taxon>
        <taxon>Gammaproteobacteria</taxon>
        <taxon>Pseudomonadales</taxon>
        <taxon>Pseudomonadaceae</taxon>
        <taxon>Pseudomonas</taxon>
    </lineage>
</organism>
<evidence type="ECO:0000313" key="1">
    <source>
        <dbReference type="EMBL" id="QHE97858.1"/>
    </source>
</evidence>
<gene>
    <name evidence="1" type="ORF">PMA4326_015425</name>
</gene>
<protein>
    <submittedName>
        <fullName evidence="1">DUF1534 domain-containing protein</fullName>
    </submittedName>
</protein>
<dbReference type="EMBL" id="CP047260">
    <property type="protein sequence ID" value="QHE97858.1"/>
    <property type="molecule type" value="Genomic_DNA"/>
</dbReference>
<dbReference type="Proteomes" id="UP000003811">
    <property type="component" value="Chromosome"/>
</dbReference>
<proteinExistence type="predicted"/>